<dbReference type="OrthoDB" id="7173921at2"/>
<proteinExistence type="predicted"/>
<evidence type="ECO:0000313" key="2">
    <source>
        <dbReference type="Proteomes" id="UP000245252"/>
    </source>
</evidence>
<sequence length="245" mass="26010">MKALLLLGILGGGVVAPVLAEELGPFDEPVSEETLELPASDLDPDAKPQVACSRFAAFAVKEVDIGEIGAEKLSLIGPADACTVDTPGEKIVKDEVAGYFLGVSGDYIFFQASDGWNGGLPFVVYDRRTVGRLFDDAFAGDGFTEIKSGADTLVLHYQRSLTAECSLYKDTGACAAAIATKTGLAAKRIPDCTAIYDAEKKRTPDFKEEIDKLPTVINYPVEMRWAGGKATFSPMGGDVTCNLPS</sequence>
<name>A0A2U2DQN6_9HYPH</name>
<organism evidence="1 2">
    <name type="scientific">Metarhizobium album</name>
    <dbReference type="NCBI Taxonomy" id="2182425"/>
    <lineage>
        <taxon>Bacteria</taxon>
        <taxon>Pseudomonadati</taxon>
        <taxon>Pseudomonadota</taxon>
        <taxon>Alphaproteobacteria</taxon>
        <taxon>Hyphomicrobiales</taxon>
        <taxon>Rhizobiaceae</taxon>
        <taxon>Metarhizobium</taxon>
    </lineage>
</organism>
<protein>
    <submittedName>
        <fullName evidence="1">Uncharacterized protein</fullName>
    </submittedName>
</protein>
<dbReference type="EMBL" id="QFBC01000006">
    <property type="protein sequence ID" value="PWE55601.1"/>
    <property type="molecule type" value="Genomic_DNA"/>
</dbReference>
<dbReference type="AlphaFoldDB" id="A0A2U2DQN6"/>
<keyword evidence="2" id="KW-1185">Reference proteome</keyword>
<reference evidence="1 2" key="1">
    <citation type="submission" date="2018-05" db="EMBL/GenBank/DDBJ databases">
        <title>The draft genome of strain NS-104.</title>
        <authorList>
            <person name="Hang P."/>
            <person name="Jiang J."/>
        </authorList>
    </citation>
    <scope>NUCLEOTIDE SEQUENCE [LARGE SCALE GENOMIC DNA]</scope>
    <source>
        <strain evidence="1 2">NS-104</strain>
    </source>
</reference>
<dbReference type="Proteomes" id="UP000245252">
    <property type="component" value="Unassembled WGS sequence"/>
</dbReference>
<evidence type="ECO:0000313" key="1">
    <source>
        <dbReference type="EMBL" id="PWE55601.1"/>
    </source>
</evidence>
<accession>A0A2U2DQN6</accession>
<gene>
    <name evidence="1" type="ORF">DEM27_16125</name>
</gene>
<comment type="caution">
    <text evidence="1">The sequence shown here is derived from an EMBL/GenBank/DDBJ whole genome shotgun (WGS) entry which is preliminary data.</text>
</comment>